<keyword evidence="1" id="KW-0812">Transmembrane</keyword>
<dbReference type="OrthoDB" id="656243at2"/>
<comment type="caution">
    <text evidence="2">The sequence shown here is derived from an EMBL/GenBank/DDBJ whole genome shotgun (WGS) entry which is preliminary data.</text>
</comment>
<dbReference type="RefSeq" id="WP_136578727.1">
    <property type="nucleotide sequence ID" value="NZ_STFF01000005.1"/>
</dbReference>
<evidence type="ECO:0000313" key="2">
    <source>
        <dbReference type="EMBL" id="THU37053.1"/>
    </source>
</evidence>
<dbReference type="Proteomes" id="UP000306918">
    <property type="component" value="Unassembled WGS sequence"/>
</dbReference>
<keyword evidence="1" id="KW-1133">Transmembrane helix</keyword>
<proteinExistence type="predicted"/>
<name>A0A4S8HP28_9BACT</name>
<feature type="transmembrane region" description="Helical" evidence="1">
    <location>
        <begin position="140"/>
        <end position="159"/>
    </location>
</feature>
<evidence type="ECO:0000313" key="3">
    <source>
        <dbReference type="Proteomes" id="UP000306918"/>
    </source>
</evidence>
<reference evidence="2 3" key="1">
    <citation type="submission" date="2019-04" db="EMBL/GenBank/DDBJ databases">
        <title>Niastella caeni sp. nov., isolated from activated sludge.</title>
        <authorList>
            <person name="Sheng M."/>
        </authorList>
    </citation>
    <scope>NUCLEOTIDE SEQUENCE [LARGE SCALE GENOMIC DNA]</scope>
    <source>
        <strain evidence="2 3">HX-2-15</strain>
    </source>
</reference>
<dbReference type="AlphaFoldDB" id="A0A4S8HP28"/>
<protein>
    <submittedName>
        <fullName evidence="2">Uncharacterized protein</fullName>
    </submittedName>
</protein>
<gene>
    <name evidence="2" type="ORF">FAM09_19045</name>
</gene>
<feature type="transmembrane region" description="Helical" evidence="1">
    <location>
        <begin position="53"/>
        <end position="73"/>
    </location>
</feature>
<keyword evidence="1" id="KW-0472">Membrane</keyword>
<feature type="transmembrane region" description="Helical" evidence="1">
    <location>
        <begin position="80"/>
        <end position="99"/>
    </location>
</feature>
<sequence length="233" mass="27399">MNFKNIRLGAAIVAFLYIAIQAFQHYVFDKFPEPASAAEELQQGNHPLHLIRSYLMFGAMFGLLYIRYVICFLAAMYNRFWSILAFICYFIFFLLEILLRSTELFYAQLFLPKLARAANSDDLKIIIDKFQTFQSIQSALYFPLILSATCSYAILFFIFSPVKQKVNWLIKFVLGVDLLRSFWRLLSDYFNVKWLQGNLYSQIYLPLVIITFGSIGIWLLKFREEQMQRGLKM</sequence>
<evidence type="ECO:0000256" key="1">
    <source>
        <dbReference type="SAM" id="Phobius"/>
    </source>
</evidence>
<accession>A0A4S8HP28</accession>
<organism evidence="2 3">
    <name type="scientific">Niastella caeni</name>
    <dbReference type="NCBI Taxonomy" id="2569763"/>
    <lineage>
        <taxon>Bacteria</taxon>
        <taxon>Pseudomonadati</taxon>
        <taxon>Bacteroidota</taxon>
        <taxon>Chitinophagia</taxon>
        <taxon>Chitinophagales</taxon>
        <taxon>Chitinophagaceae</taxon>
        <taxon>Niastella</taxon>
    </lineage>
</organism>
<keyword evidence="3" id="KW-1185">Reference proteome</keyword>
<feature type="transmembrane region" description="Helical" evidence="1">
    <location>
        <begin position="166"/>
        <end position="183"/>
    </location>
</feature>
<feature type="transmembrane region" description="Helical" evidence="1">
    <location>
        <begin position="203"/>
        <end position="222"/>
    </location>
</feature>
<dbReference type="EMBL" id="STFF01000005">
    <property type="protein sequence ID" value="THU37053.1"/>
    <property type="molecule type" value="Genomic_DNA"/>
</dbReference>